<dbReference type="Proteomes" id="UP000095286">
    <property type="component" value="Unplaced"/>
</dbReference>
<evidence type="ECO:0000313" key="1">
    <source>
        <dbReference type="Proteomes" id="UP000095286"/>
    </source>
</evidence>
<accession>A0AC35U696</accession>
<dbReference type="WBParaSite" id="RSKR_0000818800.1">
    <property type="protein sequence ID" value="RSKR_0000818800.1"/>
    <property type="gene ID" value="RSKR_0000818800"/>
</dbReference>
<proteinExistence type="predicted"/>
<sequence>MAQKWFEYESGHAWCESAYKYQTLPFVAEYANTVTNLPIIILPMVNVMLIRKYLNEVNFMIFWPHLLLTINGLASAYYHATINLFGQLVDELSLVWLLTICLSAYLPTMKWYPEKYHKHIPLVRSVIGVVTVIVSMLCFMEPSVNAIALMIFSVPSMYIIYYEGRNSGIPETVTLVNKVFILWSLAASFWVADRFLCDLWLYLGTPYLHAFFHLFASYAGYTVFMMFSIIDISKRSKTHTFVAKLKQFPPQSKAFFSLHYITVRDKRDH</sequence>
<protein>
    <submittedName>
        <fullName evidence="2">Alkaline ceramidase</fullName>
    </submittedName>
</protein>
<reference evidence="2" key="1">
    <citation type="submission" date="2016-11" db="UniProtKB">
        <authorList>
            <consortium name="WormBaseParasite"/>
        </authorList>
    </citation>
    <scope>IDENTIFICATION</scope>
    <source>
        <strain evidence="2">KR3021</strain>
    </source>
</reference>
<name>A0AC35U696_9BILA</name>
<evidence type="ECO:0000313" key="2">
    <source>
        <dbReference type="WBParaSite" id="RSKR_0000818800.1"/>
    </source>
</evidence>
<organism evidence="1 2">
    <name type="scientific">Rhabditophanes sp. KR3021</name>
    <dbReference type="NCBI Taxonomy" id="114890"/>
    <lineage>
        <taxon>Eukaryota</taxon>
        <taxon>Metazoa</taxon>
        <taxon>Ecdysozoa</taxon>
        <taxon>Nematoda</taxon>
        <taxon>Chromadorea</taxon>
        <taxon>Rhabditida</taxon>
        <taxon>Tylenchina</taxon>
        <taxon>Panagrolaimomorpha</taxon>
        <taxon>Strongyloidoidea</taxon>
        <taxon>Alloionematidae</taxon>
        <taxon>Rhabditophanes</taxon>
    </lineage>
</organism>